<comment type="caution">
    <text evidence="2">The sequence shown here is derived from an EMBL/GenBank/DDBJ whole genome shotgun (WGS) entry which is preliminary data.</text>
</comment>
<dbReference type="AlphaFoldDB" id="A0AAV5W1H5"/>
<gene>
    <name evidence="2" type="ORF">PFISCL1PPCAC_17263</name>
</gene>
<sequence length="122" mass="14323">MWRIPTRHTHQQKPDFSSALIPIAIVAVIMLLIVVVCKVYRWNSERKQQLLHLETIYETLEEINPLKSIAEEEHEFRIRLHKAVCMPCEISPFFQPRPRYHPAPYLPTLYLTTDVGAIHLPV</sequence>
<reference evidence="2" key="1">
    <citation type="submission" date="2023-10" db="EMBL/GenBank/DDBJ databases">
        <title>Genome assembly of Pristionchus species.</title>
        <authorList>
            <person name="Yoshida K."/>
            <person name="Sommer R.J."/>
        </authorList>
    </citation>
    <scope>NUCLEOTIDE SEQUENCE</scope>
    <source>
        <strain evidence="2">RS5133</strain>
    </source>
</reference>
<accession>A0AAV5W1H5</accession>
<evidence type="ECO:0000256" key="1">
    <source>
        <dbReference type="SAM" id="Phobius"/>
    </source>
</evidence>
<feature type="transmembrane region" description="Helical" evidence="1">
    <location>
        <begin position="20"/>
        <end position="40"/>
    </location>
</feature>
<keyword evidence="1" id="KW-0472">Membrane</keyword>
<evidence type="ECO:0000313" key="2">
    <source>
        <dbReference type="EMBL" id="GMT25966.1"/>
    </source>
</evidence>
<name>A0AAV5W1H5_9BILA</name>
<keyword evidence="1" id="KW-1133">Transmembrane helix</keyword>
<keyword evidence="1" id="KW-0812">Transmembrane</keyword>
<dbReference type="Proteomes" id="UP001432322">
    <property type="component" value="Unassembled WGS sequence"/>
</dbReference>
<proteinExistence type="predicted"/>
<feature type="non-terminal residue" evidence="2">
    <location>
        <position position="122"/>
    </location>
</feature>
<dbReference type="EMBL" id="BTSY01000004">
    <property type="protein sequence ID" value="GMT25966.1"/>
    <property type="molecule type" value="Genomic_DNA"/>
</dbReference>
<protein>
    <submittedName>
        <fullName evidence="2">Uncharacterized protein</fullName>
    </submittedName>
</protein>
<keyword evidence="3" id="KW-1185">Reference proteome</keyword>
<evidence type="ECO:0000313" key="3">
    <source>
        <dbReference type="Proteomes" id="UP001432322"/>
    </source>
</evidence>
<organism evidence="2 3">
    <name type="scientific">Pristionchus fissidentatus</name>
    <dbReference type="NCBI Taxonomy" id="1538716"/>
    <lineage>
        <taxon>Eukaryota</taxon>
        <taxon>Metazoa</taxon>
        <taxon>Ecdysozoa</taxon>
        <taxon>Nematoda</taxon>
        <taxon>Chromadorea</taxon>
        <taxon>Rhabditida</taxon>
        <taxon>Rhabditina</taxon>
        <taxon>Diplogasteromorpha</taxon>
        <taxon>Diplogasteroidea</taxon>
        <taxon>Neodiplogasteridae</taxon>
        <taxon>Pristionchus</taxon>
    </lineage>
</organism>